<dbReference type="RefSeq" id="WP_375524186.1">
    <property type="nucleotide sequence ID" value="NZ_JBHILM010000004.1"/>
</dbReference>
<evidence type="ECO:0000259" key="2">
    <source>
        <dbReference type="PROSITE" id="PS50975"/>
    </source>
</evidence>
<evidence type="ECO:0000313" key="3">
    <source>
        <dbReference type="EMBL" id="MFB5680388.1"/>
    </source>
</evidence>
<keyword evidence="1" id="KW-0547">Nucleotide-binding</keyword>
<protein>
    <submittedName>
        <fullName evidence="3">YheC/YheD family protein</fullName>
    </submittedName>
</protein>
<sequence length="245" mass="27783">MAVGKMKKYREMLRNPVLRPHLPETHWMTDARALGMLKTYSSIFIKPNQGSGGSGIIRVKRLKSGYEVRCGPSMKLAGASSVLKAIHSYRKSNDRYLVQRDLRLAKYHGVIFDIRVYLQKPKHKWMISGMTARVAAPHKFVTNVHKGGHAAPLREVLLSIFHNNSAKVDNCYRKIEQLSIVIAKTINKWHPIHELGVDLAIDGTGRIWIIEANSRPGHMLFTQLPDRTMIRTILANKRSLGRTTS</sequence>
<keyword evidence="4" id="KW-1185">Reference proteome</keyword>
<proteinExistence type="predicted"/>
<gene>
    <name evidence="3" type="ORF">ACE3NQ_05570</name>
</gene>
<dbReference type="Pfam" id="PF14398">
    <property type="entry name" value="ATPgrasp_YheCD"/>
    <property type="match status" value="1"/>
</dbReference>
<evidence type="ECO:0000256" key="1">
    <source>
        <dbReference type="PROSITE-ProRule" id="PRU00409"/>
    </source>
</evidence>
<dbReference type="EMBL" id="JBHILM010000004">
    <property type="protein sequence ID" value="MFB5680388.1"/>
    <property type="molecule type" value="Genomic_DNA"/>
</dbReference>
<dbReference type="Gene3D" id="3.30.470.20">
    <property type="entry name" value="ATP-grasp fold, B domain"/>
    <property type="match status" value="1"/>
</dbReference>
<dbReference type="PROSITE" id="PS50975">
    <property type="entry name" value="ATP_GRASP"/>
    <property type="match status" value="1"/>
</dbReference>
<feature type="domain" description="ATP-grasp" evidence="2">
    <location>
        <begin position="9"/>
        <end position="241"/>
    </location>
</feature>
<comment type="caution">
    <text evidence="3">The sequence shown here is derived from an EMBL/GenBank/DDBJ whole genome shotgun (WGS) entry which is preliminary data.</text>
</comment>
<dbReference type="SUPFAM" id="SSF56059">
    <property type="entry name" value="Glutathione synthetase ATP-binding domain-like"/>
    <property type="match status" value="1"/>
</dbReference>
<dbReference type="Proteomes" id="UP001580407">
    <property type="component" value="Unassembled WGS sequence"/>
</dbReference>
<organism evidence="3 4">
    <name type="scientific">Paenibacillus terreus</name>
    <dbReference type="NCBI Taxonomy" id="1387834"/>
    <lineage>
        <taxon>Bacteria</taxon>
        <taxon>Bacillati</taxon>
        <taxon>Bacillota</taxon>
        <taxon>Bacilli</taxon>
        <taxon>Bacillales</taxon>
        <taxon>Paenibacillaceae</taxon>
        <taxon>Paenibacillus</taxon>
    </lineage>
</organism>
<accession>A0ABV5B3Y1</accession>
<reference evidence="3 4" key="1">
    <citation type="submission" date="2024-09" db="EMBL/GenBank/DDBJ databases">
        <authorList>
            <person name="Ruan L."/>
        </authorList>
    </citation>
    <scope>NUCLEOTIDE SEQUENCE [LARGE SCALE GENOMIC DNA]</scope>
    <source>
        <strain evidence="3 4">D33</strain>
    </source>
</reference>
<dbReference type="InterPro" id="IPR026838">
    <property type="entry name" value="YheC/D"/>
</dbReference>
<name>A0ABV5B3Y1_9BACL</name>
<keyword evidence="1" id="KW-0067">ATP-binding</keyword>
<dbReference type="InterPro" id="IPR011761">
    <property type="entry name" value="ATP-grasp"/>
</dbReference>
<evidence type="ECO:0000313" key="4">
    <source>
        <dbReference type="Proteomes" id="UP001580407"/>
    </source>
</evidence>